<dbReference type="AlphaFoldDB" id="A0AAD4SI42"/>
<sequence>MSAARELAGDNQSRQEMMMMMDPVVESLGRLEALLKVLVESQVNTQHQLSQIVRNTSITEYNYEKDKVIQSPSSVSSNFVALAPPLKLEDQDTLSANAINNFSVNMERPFLVYEEEITQVKPDDRKEQDLQPFEFRQQLETISDFTGQQRALNQKFKLDEEGDQTYVLDEYKHLFNAAKCGDYEFLKKNPQMLAHVITTDMRTALHVAVFNMQFRFVEEIVKLMPPKALECKTREEGYTALHLAAMYGYAEAAEVMVRENPKLTQIEDGDGSVPLDTALTSVTVGQRKTVEYLYSVTRHEHPSPFSGRRGASLLCNTIEVGFYDIALLIVERFPQLIIERSKYSKVSGLELMAERPFAFKSGAKLTFWGRFFYSFYHIDSTYDLGAQINNTHVNESFKGINIDEENPHQKFEGSYRNQVHLSESSENMQGNKEKLPKITVFLAYLMRYMITCSPVHRIKHSFKQLYNEKVMHKQAKNLVKCMLRHLRRKMNKRQVIEFFDKSSVIKTAIKQGTIEFVEECIKIFPYLIWNDMAGQSMMEMAMDERNEMIVNLICDASEEDKSDLVCRYDIKGNTILHHAAKLAPSVQLNSVSGAYLQMQRELQWFKGVENMMPEKNKFNRNRNGDTAQYIFTEEHMELKEKGEKLLKDTSGSCMVVAALIATVAFAAAFTVPGGNISDINSVKNGVPVFLGSASFLAFAVGDALALFSSVTSVLMFLAIYTSRYAEVDFLRSLPQKLLVGLVSLFVSMATILIAFGASLYIVLGNRLPWAPIPIALLSCVPFSLFTLLQLPLFSEMIRSTYWGIPLQKHKYIFSQQVNIRRKGTEFRRKRLS</sequence>
<keyword evidence="2" id="KW-0812">Transmembrane</keyword>
<feature type="transmembrane region" description="Helical" evidence="2">
    <location>
        <begin position="689"/>
        <end position="717"/>
    </location>
</feature>
<dbReference type="Proteomes" id="UP001202328">
    <property type="component" value="Unassembled WGS sequence"/>
</dbReference>
<accession>A0AAD4SI42</accession>
<dbReference type="PROSITE" id="PS50088">
    <property type="entry name" value="ANK_REPEAT"/>
    <property type="match status" value="1"/>
</dbReference>
<dbReference type="PANTHER" id="PTHR24177:SF365">
    <property type="entry name" value="ANKYRIN REPEAT-CONTAINING PROTEIN NPR4-LIKE ISOFORM X1"/>
    <property type="match status" value="1"/>
</dbReference>
<dbReference type="Pfam" id="PF12796">
    <property type="entry name" value="Ank_2"/>
    <property type="match status" value="1"/>
</dbReference>
<comment type="caution">
    <text evidence="4">The sequence shown here is derived from an EMBL/GenBank/DDBJ whole genome shotgun (WGS) entry which is preliminary data.</text>
</comment>
<name>A0AAD4SI42_9MAGN</name>
<feature type="domain" description="PGG" evidence="3">
    <location>
        <begin position="644"/>
        <end position="762"/>
    </location>
</feature>
<evidence type="ECO:0000313" key="4">
    <source>
        <dbReference type="EMBL" id="KAI3908911.1"/>
    </source>
</evidence>
<dbReference type="SUPFAM" id="SSF48403">
    <property type="entry name" value="Ankyrin repeat"/>
    <property type="match status" value="1"/>
</dbReference>
<feature type="repeat" description="ANK" evidence="1">
    <location>
        <begin position="236"/>
        <end position="268"/>
    </location>
</feature>
<reference evidence="4" key="1">
    <citation type="submission" date="2022-04" db="EMBL/GenBank/DDBJ databases">
        <title>A functionally conserved STORR gene fusion in Papaver species that diverged 16.8 million years ago.</title>
        <authorList>
            <person name="Catania T."/>
        </authorList>
    </citation>
    <scope>NUCLEOTIDE SEQUENCE</scope>
    <source>
        <strain evidence="4">S-188037</strain>
    </source>
</reference>
<feature type="transmembrane region" description="Helical" evidence="2">
    <location>
        <begin position="769"/>
        <end position="788"/>
    </location>
</feature>
<dbReference type="InterPro" id="IPR002110">
    <property type="entry name" value="Ankyrin_rpt"/>
</dbReference>
<keyword evidence="5" id="KW-1185">Reference proteome</keyword>
<proteinExistence type="predicted"/>
<keyword evidence="2" id="KW-1133">Transmembrane helix</keyword>
<feature type="transmembrane region" description="Helical" evidence="2">
    <location>
        <begin position="737"/>
        <end position="763"/>
    </location>
</feature>
<evidence type="ECO:0000313" key="5">
    <source>
        <dbReference type="Proteomes" id="UP001202328"/>
    </source>
</evidence>
<dbReference type="SMART" id="SM00248">
    <property type="entry name" value="ANK"/>
    <property type="match status" value="2"/>
</dbReference>
<dbReference type="Gene3D" id="1.25.40.20">
    <property type="entry name" value="Ankyrin repeat-containing domain"/>
    <property type="match status" value="1"/>
</dbReference>
<keyword evidence="1" id="KW-0040">ANK repeat</keyword>
<keyword evidence="2" id="KW-0472">Membrane</keyword>
<evidence type="ECO:0000256" key="1">
    <source>
        <dbReference type="PROSITE-ProRule" id="PRU00023"/>
    </source>
</evidence>
<gene>
    <name evidence="4" type="ORF">MKW98_021980</name>
</gene>
<dbReference type="GO" id="GO:0016020">
    <property type="term" value="C:membrane"/>
    <property type="evidence" value="ECO:0007669"/>
    <property type="project" value="TreeGrafter"/>
</dbReference>
<evidence type="ECO:0000259" key="3">
    <source>
        <dbReference type="Pfam" id="PF13962"/>
    </source>
</evidence>
<dbReference type="Pfam" id="PF13962">
    <property type="entry name" value="PGG"/>
    <property type="match status" value="1"/>
</dbReference>
<evidence type="ECO:0000256" key="2">
    <source>
        <dbReference type="SAM" id="Phobius"/>
    </source>
</evidence>
<organism evidence="4 5">
    <name type="scientific">Papaver atlanticum</name>
    <dbReference type="NCBI Taxonomy" id="357466"/>
    <lineage>
        <taxon>Eukaryota</taxon>
        <taxon>Viridiplantae</taxon>
        <taxon>Streptophyta</taxon>
        <taxon>Embryophyta</taxon>
        <taxon>Tracheophyta</taxon>
        <taxon>Spermatophyta</taxon>
        <taxon>Magnoliopsida</taxon>
        <taxon>Ranunculales</taxon>
        <taxon>Papaveraceae</taxon>
        <taxon>Papaveroideae</taxon>
        <taxon>Papaver</taxon>
    </lineage>
</organism>
<protein>
    <recommendedName>
        <fullName evidence="3">PGG domain-containing protein</fullName>
    </recommendedName>
</protein>
<dbReference type="EMBL" id="JAJJMB010010432">
    <property type="protein sequence ID" value="KAI3908911.1"/>
    <property type="molecule type" value="Genomic_DNA"/>
</dbReference>
<dbReference type="InterPro" id="IPR026961">
    <property type="entry name" value="PGG_dom"/>
</dbReference>
<dbReference type="InterPro" id="IPR036770">
    <property type="entry name" value="Ankyrin_rpt-contain_sf"/>
</dbReference>
<dbReference type="PANTHER" id="PTHR24177">
    <property type="entry name" value="CASKIN"/>
    <property type="match status" value="1"/>
</dbReference>
<dbReference type="PROSITE" id="PS50297">
    <property type="entry name" value="ANK_REP_REGION"/>
    <property type="match status" value="1"/>
</dbReference>